<evidence type="ECO:0000313" key="9">
    <source>
        <dbReference type="Proteomes" id="UP000256999"/>
    </source>
</evidence>
<feature type="transmembrane region" description="Helical" evidence="6">
    <location>
        <begin position="102"/>
        <end position="120"/>
    </location>
</feature>
<feature type="transmembrane region" description="Helical" evidence="6">
    <location>
        <begin position="39"/>
        <end position="58"/>
    </location>
</feature>
<dbReference type="PANTHER" id="PTHR38459">
    <property type="entry name" value="PROPHAGE BACTOPRENOL-LINKED GLUCOSE TRANSLOCASE HOMOLOG"/>
    <property type="match status" value="1"/>
</dbReference>
<feature type="domain" description="GtrA/DPMS transmembrane" evidence="7">
    <location>
        <begin position="14"/>
        <end position="128"/>
    </location>
</feature>
<organism evidence="8 9">
    <name type="scientific">Thalassotalea euphylliae</name>
    <dbReference type="NCBI Taxonomy" id="1655234"/>
    <lineage>
        <taxon>Bacteria</taxon>
        <taxon>Pseudomonadati</taxon>
        <taxon>Pseudomonadota</taxon>
        <taxon>Gammaproteobacteria</taxon>
        <taxon>Alteromonadales</taxon>
        <taxon>Colwelliaceae</taxon>
        <taxon>Thalassotalea</taxon>
    </lineage>
</organism>
<accession>A0A3E0UBN0</accession>
<comment type="subcellular location">
    <subcellularLocation>
        <location evidence="1">Membrane</location>
        <topology evidence="1">Multi-pass membrane protein</topology>
    </subcellularLocation>
</comment>
<evidence type="ECO:0000256" key="5">
    <source>
        <dbReference type="ARBA" id="ARBA00023136"/>
    </source>
</evidence>
<gene>
    <name evidence="8" type="ORF">DXX92_00730</name>
</gene>
<keyword evidence="5 6" id="KW-0472">Membrane</keyword>
<dbReference type="Proteomes" id="UP000256999">
    <property type="component" value="Unassembled WGS sequence"/>
</dbReference>
<evidence type="ECO:0000313" key="8">
    <source>
        <dbReference type="EMBL" id="REL33997.1"/>
    </source>
</evidence>
<protein>
    <submittedName>
        <fullName evidence="8">GtrA family protein</fullName>
    </submittedName>
</protein>
<evidence type="ECO:0000256" key="4">
    <source>
        <dbReference type="ARBA" id="ARBA00022989"/>
    </source>
</evidence>
<evidence type="ECO:0000256" key="6">
    <source>
        <dbReference type="SAM" id="Phobius"/>
    </source>
</evidence>
<keyword evidence="4 6" id="KW-1133">Transmembrane helix</keyword>
<reference evidence="8 9" key="1">
    <citation type="submission" date="2018-08" db="EMBL/GenBank/DDBJ databases">
        <title>Thalassotalea euphylliae genome.</title>
        <authorList>
            <person name="Summers S."/>
            <person name="Rice S.A."/>
            <person name="Freckelton M.L."/>
            <person name="Nedved B.T."/>
            <person name="Hadfield M.G."/>
        </authorList>
    </citation>
    <scope>NUCLEOTIDE SEQUENCE [LARGE SCALE GENOMIC DNA]</scope>
    <source>
        <strain evidence="8 9">H2</strain>
    </source>
</reference>
<evidence type="ECO:0000256" key="1">
    <source>
        <dbReference type="ARBA" id="ARBA00004141"/>
    </source>
</evidence>
<proteinExistence type="inferred from homology"/>
<evidence type="ECO:0000259" key="7">
    <source>
        <dbReference type="Pfam" id="PF04138"/>
    </source>
</evidence>
<dbReference type="GO" id="GO:0000271">
    <property type="term" value="P:polysaccharide biosynthetic process"/>
    <property type="evidence" value="ECO:0007669"/>
    <property type="project" value="InterPro"/>
</dbReference>
<dbReference type="Pfam" id="PF04138">
    <property type="entry name" value="GtrA_DPMS_TM"/>
    <property type="match status" value="1"/>
</dbReference>
<feature type="transmembrane region" description="Helical" evidence="6">
    <location>
        <begin position="12"/>
        <end position="33"/>
    </location>
</feature>
<dbReference type="InterPro" id="IPR051401">
    <property type="entry name" value="GtrA_CellWall_Glycosyl"/>
</dbReference>
<dbReference type="GO" id="GO:0005886">
    <property type="term" value="C:plasma membrane"/>
    <property type="evidence" value="ECO:0007669"/>
    <property type="project" value="TreeGrafter"/>
</dbReference>
<dbReference type="AlphaFoldDB" id="A0A3E0UBN0"/>
<dbReference type="PANTHER" id="PTHR38459:SF1">
    <property type="entry name" value="PROPHAGE BACTOPRENOL-LINKED GLUCOSE TRANSLOCASE HOMOLOG"/>
    <property type="match status" value="1"/>
</dbReference>
<dbReference type="InterPro" id="IPR007267">
    <property type="entry name" value="GtrA_DPMS_TM"/>
</dbReference>
<name>A0A3E0UBN0_9GAMM</name>
<comment type="caution">
    <text evidence="8">The sequence shown here is derived from an EMBL/GenBank/DDBJ whole genome shotgun (WGS) entry which is preliminary data.</text>
</comment>
<keyword evidence="3 6" id="KW-0812">Transmembrane</keyword>
<dbReference type="EMBL" id="QUOV01000001">
    <property type="protein sequence ID" value="REL33997.1"/>
    <property type="molecule type" value="Genomic_DNA"/>
</dbReference>
<comment type="similarity">
    <text evidence="2">Belongs to the GtrA family.</text>
</comment>
<evidence type="ECO:0000256" key="2">
    <source>
        <dbReference type="ARBA" id="ARBA00009399"/>
    </source>
</evidence>
<feature type="transmembrane region" description="Helical" evidence="6">
    <location>
        <begin position="78"/>
        <end position="96"/>
    </location>
</feature>
<sequence>MTNDNAEVAMRFLKFIGVGGVATICQYCLLIMFVEFASLALLASTMLSYCLSTLLNYWLNYHFTFTSDQAHAKLLPRFVLVALVGLLINTSVFALFSLVLNFYYLVAQVAATLFALIWNYGANKLWTFKRVEKVKLS</sequence>
<evidence type="ECO:0000256" key="3">
    <source>
        <dbReference type="ARBA" id="ARBA00022692"/>
    </source>
</evidence>